<accession>A0A8S3X4W0</accession>
<dbReference type="Proteomes" id="UP000691718">
    <property type="component" value="Unassembled WGS sequence"/>
</dbReference>
<sequence>MKTSSRFVPDDYFDPIIHSLLFGNYTEISEFNDTEDEELKNGNELKFFDGIWGCGNCDNITERELTYQEVYDVYTEDGYDSSFEIQVGLSLDKMECVVVQSDENFTMKRISGLCTGPNLTLKVDEAQHFTVSVYGDYKRT</sequence>
<dbReference type="AlphaFoldDB" id="A0A8S3X4W0"/>
<evidence type="ECO:0000313" key="2">
    <source>
        <dbReference type="Proteomes" id="UP000691718"/>
    </source>
</evidence>
<keyword evidence="2" id="KW-1185">Reference proteome</keyword>
<dbReference type="OrthoDB" id="7347330at2759"/>
<protein>
    <submittedName>
        <fullName evidence="1">(apollo) hypothetical protein</fullName>
    </submittedName>
</protein>
<comment type="caution">
    <text evidence="1">The sequence shown here is derived from an EMBL/GenBank/DDBJ whole genome shotgun (WGS) entry which is preliminary data.</text>
</comment>
<organism evidence="1 2">
    <name type="scientific">Parnassius apollo</name>
    <name type="common">Apollo butterfly</name>
    <name type="synonym">Papilio apollo</name>
    <dbReference type="NCBI Taxonomy" id="110799"/>
    <lineage>
        <taxon>Eukaryota</taxon>
        <taxon>Metazoa</taxon>
        <taxon>Ecdysozoa</taxon>
        <taxon>Arthropoda</taxon>
        <taxon>Hexapoda</taxon>
        <taxon>Insecta</taxon>
        <taxon>Pterygota</taxon>
        <taxon>Neoptera</taxon>
        <taxon>Endopterygota</taxon>
        <taxon>Lepidoptera</taxon>
        <taxon>Glossata</taxon>
        <taxon>Ditrysia</taxon>
        <taxon>Papilionoidea</taxon>
        <taxon>Papilionidae</taxon>
        <taxon>Parnassiinae</taxon>
        <taxon>Parnassini</taxon>
        <taxon>Parnassius</taxon>
        <taxon>Parnassius</taxon>
    </lineage>
</organism>
<dbReference type="EMBL" id="CAJQZP010000937">
    <property type="protein sequence ID" value="CAG4999534.1"/>
    <property type="molecule type" value="Genomic_DNA"/>
</dbReference>
<name>A0A8S3X4W0_PARAO</name>
<gene>
    <name evidence="1" type="ORF">PAPOLLO_LOCUS13560</name>
</gene>
<evidence type="ECO:0000313" key="1">
    <source>
        <dbReference type="EMBL" id="CAG4999534.1"/>
    </source>
</evidence>
<reference evidence="1" key="1">
    <citation type="submission" date="2021-04" db="EMBL/GenBank/DDBJ databases">
        <authorList>
            <person name="Tunstrom K."/>
        </authorList>
    </citation>
    <scope>NUCLEOTIDE SEQUENCE</scope>
</reference>
<proteinExistence type="predicted"/>